<sequence length="351" mass="41207">MMIEGHKLYKLEALRGFAAIYVVFHHLFASGLHVFGKDFSILFRFGQEAVILFFILSGFVIYFSLEKSKDKSLMMFFSKRFLRIYIPLIFVFIANYLLFCFYNKSFIAIDINELLGNLLMLQDLKDKRPDVIVSPFLGNIPLWSLSYEWYFYFMFFFVFKKGTNSSLLVYFSAVIAAVLYVFYPSFIFRLIMYFAIWWTGVDFAKFYIGKKEISFNSFRIILIALLSISSILIFNVYYNGALNNINRAGGIGAHPWLELRHFVFTIVVVGGAIVWKKINWIGFDFIFKPFVYVAPISFGIYISHWFLLYNHNYLNFIENTSLRLISAIIVCIVFSYLLEIKLFPKVKKMIL</sequence>
<dbReference type="InterPro" id="IPR002656">
    <property type="entry name" value="Acyl_transf_3_dom"/>
</dbReference>
<feature type="transmembrane region" description="Helical" evidence="1">
    <location>
        <begin position="259"/>
        <end position="278"/>
    </location>
</feature>
<feature type="transmembrane region" description="Helical" evidence="1">
    <location>
        <begin position="12"/>
        <end position="35"/>
    </location>
</feature>
<feature type="transmembrane region" description="Helical" evidence="1">
    <location>
        <begin position="190"/>
        <end position="208"/>
    </location>
</feature>
<dbReference type="PANTHER" id="PTHR23028">
    <property type="entry name" value="ACETYLTRANSFERASE"/>
    <property type="match status" value="1"/>
</dbReference>
<protein>
    <submittedName>
        <fullName evidence="3">Acyltransferase</fullName>
        <ecNumber evidence="3">2.3.-.-</ecNumber>
    </submittedName>
</protein>
<keyword evidence="1" id="KW-1133">Transmembrane helix</keyword>
<name>A0ABU9HJ24_9FLAO</name>
<dbReference type="EMBL" id="JBBYHU010000004">
    <property type="protein sequence ID" value="MEL1240118.1"/>
    <property type="molecule type" value="Genomic_DNA"/>
</dbReference>
<evidence type="ECO:0000313" key="3">
    <source>
        <dbReference type="EMBL" id="MEL1240118.1"/>
    </source>
</evidence>
<proteinExistence type="predicted"/>
<feature type="transmembrane region" description="Helical" evidence="1">
    <location>
        <begin position="320"/>
        <end position="338"/>
    </location>
</feature>
<organism evidence="3 4">
    <name type="scientific">Flavobacterium flavipallidum</name>
    <dbReference type="NCBI Taxonomy" id="3139140"/>
    <lineage>
        <taxon>Bacteria</taxon>
        <taxon>Pseudomonadati</taxon>
        <taxon>Bacteroidota</taxon>
        <taxon>Flavobacteriia</taxon>
        <taxon>Flavobacteriales</taxon>
        <taxon>Flavobacteriaceae</taxon>
        <taxon>Flavobacterium</taxon>
    </lineage>
</organism>
<feature type="transmembrane region" description="Helical" evidence="1">
    <location>
        <begin position="140"/>
        <end position="159"/>
    </location>
</feature>
<dbReference type="InterPro" id="IPR050879">
    <property type="entry name" value="Acyltransferase_3"/>
</dbReference>
<feature type="transmembrane region" description="Helical" evidence="1">
    <location>
        <begin position="220"/>
        <end position="239"/>
    </location>
</feature>
<keyword evidence="3" id="KW-0012">Acyltransferase</keyword>
<keyword evidence="3" id="KW-0808">Transferase</keyword>
<gene>
    <name evidence="3" type="ORF">AAEO59_03555</name>
</gene>
<comment type="caution">
    <text evidence="3">The sequence shown here is derived from an EMBL/GenBank/DDBJ whole genome shotgun (WGS) entry which is preliminary data.</text>
</comment>
<evidence type="ECO:0000259" key="2">
    <source>
        <dbReference type="Pfam" id="PF01757"/>
    </source>
</evidence>
<evidence type="ECO:0000256" key="1">
    <source>
        <dbReference type="SAM" id="Phobius"/>
    </source>
</evidence>
<accession>A0ABU9HJ24</accession>
<dbReference type="Pfam" id="PF01757">
    <property type="entry name" value="Acyl_transf_3"/>
    <property type="match status" value="1"/>
</dbReference>
<dbReference type="RefSeq" id="WP_341699364.1">
    <property type="nucleotide sequence ID" value="NZ_JBBYHU010000004.1"/>
</dbReference>
<feature type="transmembrane region" description="Helical" evidence="1">
    <location>
        <begin position="166"/>
        <end position="184"/>
    </location>
</feature>
<evidence type="ECO:0000313" key="4">
    <source>
        <dbReference type="Proteomes" id="UP001398556"/>
    </source>
</evidence>
<feature type="transmembrane region" description="Helical" evidence="1">
    <location>
        <begin position="84"/>
        <end position="109"/>
    </location>
</feature>
<dbReference type="GO" id="GO:0016746">
    <property type="term" value="F:acyltransferase activity"/>
    <property type="evidence" value="ECO:0007669"/>
    <property type="project" value="UniProtKB-KW"/>
</dbReference>
<keyword evidence="1" id="KW-0472">Membrane</keyword>
<feature type="transmembrane region" description="Helical" evidence="1">
    <location>
        <begin position="41"/>
        <end position="63"/>
    </location>
</feature>
<dbReference type="EC" id="2.3.-.-" evidence="3"/>
<feature type="domain" description="Acyltransferase 3" evidence="2">
    <location>
        <begin position="9"/>
        <end position="338"/>
    </location>
</feature>
<feature type="transmembrane region" description="Helical" evidence="1">
    <location>
        <begin position="290"/>
        <end position="308"/>
    </location>
</feature>
<keyword evidence="1" id="KW-0812">Transmembrane</keyword>
<dbReference type="Proteomes" id="UP001398556">
    <property type="component" value="Unassembled WGS sequence"/>
</dbReference>
<reference evidence="3 4" key="1">
    <citation type="submission" date="2024-04" db="EMBL/GenBank/DDBJ databases">
        <title>Flavobacterium sp. DGU99 16S ribosomal RNA gene Genome sequencing and assembly.</title>
        <authorList>
            <person name="Park S."/>
        </authorList>
    </citation>
    <scope>NUCLEOTIDE SEQUENCE [LARGE SCALE GENOMIC DNA]</scope>
    <source>
        <strain evidence="3 4">DGU99</strain>
    </source>
</reference>
<keyword evidence="4" id="KW-1185">Reference proteome</keyword>